<name>A0A915JUC0_ROMCU</name>
<reference evidence="2" key="1">
    <citation type="submission" date="2022-11" db="UniProtKB">
        <authorList>
            <consortium name="WormBaseParasite"/>
        </authorList>
    </citation>
    <scope>IDENTIFICATION</scope>
</reference>
<protein>
    <submittedName>
        <fullName evidence="2">Uncharacterized protein</fullName>
    </submittedName>
</protein>
<organism evidence="1 2">
    <name type="scientific">Romanomermis culicivorax</name>
    <name type="common">Nematode worm</name>
    <dbReference type="NCBI Taxonomy" id="13658"/>
    <lineage>
        <taxon>Eukaryota</taxon>
        <taxon>Metazoa</taxon>
        <taxon>Ecdysozoa</taxon>
        <taxon>Nematoda</taxon>
        <taxon>Enoplea</taxon>
        <taxon>Dorylaimia</taxon>
        <taxon>Mermithida</taxon>
        <taxon>Mermithoidea</taxon>
        <taxon>Mermithidae</taxon>
        <taxon>Romanomermis</taxon>
    </lineage>
</organism>
<keyword evidence="1" id="KW-1185">Reference proteome</keyword>
<proteinExistence type="predicted"/>
<evidence type="ECO:0000313" key="2">
    <source>
        <dbReference type="WBParaSite" id="nRc.2.0.1.t29861-RA"/>
    </source>
</evidence>
<sequence length="75" mass="8994">MLFAGYLVLEDLVSIYNLCRAGRDGKDRDKTVPLREHLRRTRGRYFDLDCFALMMGLFTKFYLIDVRPYQYDFTL</sequence>
<dbReference type="WBParaSite" id="nRc.2.0.1.t29861-RA">
    <property type="protein sequence ID" value="nRc.2.0.1.t29861-RA"/>
    <property type="gene ID" value="nRc.2.0.1.g29861"/>
</dbReference>
<dbReference type="Proteomes" id="UP000887565">
    <property type="component" value="Unplaced"/>
</dbReference>
<evidence type="ECO:0000313" key="1">
    <source>
        <dbReference type="Proteomes" id="UP000887565"/>
    </source>
</evidence>
<accession>A0A915JUC0</accession>
<dbReference type="AlphaFoldDB" id="A0A915JUC0"/>